<feature type="repeat" description="ANK" evidence="3">
    <location>
        <begin position="187"/>
        <end position="219"/>
    </location>
</feature>
<dbReference type="PANTHER" id="PTHR24193">
    <property type="entry name" value="ANKYRIN REPEAT PROTEIN"/>
    <property type="match status" value="1"/>
</dbReference>
<dbReference type="Pfam" id="PF12796">
    <property type="entry name" value="Ank_2"/>
    <property type="match status" value="1"/>
</dbReference>
<dbReference type="PANTHER" id="PTHR24193:SF121">
    <property type="entry name" value="ADA2A-CONTAINING COMPLEX COMPONENT 3, ISOFORM D"/>
    <property type="match status" value="1"/>
</dbReference>
<dbReference type="Proteomes" id="UP000019132">
    <property type="component" value="Unassembled WGS sequence"/>
</dbReference>
<keyword evidence="6" id="KW-1185">Reference proteome</keyword>
<dbReference type="InterPro" id="IPR050663">
    <property type="entry name" value="Ankyrin-SOCS_Box"/>
</dbReference>
<dbReference type="PROSITE" id="PS50088">
    <property type="entry name" value="ANK_REPEAT"/>
    <property type="match status" value="3"/>
</dbReference>
<protein>
    <submittedName>
        <fullName evidence="5">Uncharacterized protein</fullName>
    </submittedName>
</protein>
<dbReference type="STRING" id="431595.K3X995"/>
<dbReference type="PRINTS" id="PR01415">
    <property type="entry name" value="ANKYRIN"/>
</dbReference>
<dbReference type="InParanoid" id="K3X995"/>
<keyword evidence="2 3" id="KW-0040">ANK repeat</keyword>
<dbReference type="SMART" id="SM00248">
    <property type="entry name" value="ANK"/>
    <property type="match status" value="5"/>
</dbReference>
<accession>K3X995</accession>
<dbReference type="PROSITE" id="PS50297">
    <property type="entry name" value="ANK_REP_REGION"/>
    <property type="match status" value="3"/>
</dbReference>
<dbReference type="OMA" id="QDEWERT"/>
<evidence type="ECO:0000256" key="4">
    <source>
        <dbReference type="SAM" id="MobiDB-lite"/>
    </source>
</evidence>
<dbReference type="AlphaFoldDB" id="K3X995"/>
<dbReference type="Gene3D" id="1.25.40.20">
    <property type="entry name" value="Ankyrin repeat-containing domain"/>
    <property type="match status" value="2"/>
</dbReference>
<dbReference type="InterPro" id="IPR036770">
    <property type="entry name" value="Ankyrin_rpt-contain_sf"/>
</dbReference>
<feature type="region of interest" description="Disordered" evidence="4">
    <location>
        <begin position="22"/>
        <end position="44"/>
    </location>
</feature>
<dbReference type="InterPro" id="IPR002110">
    <property type="entry name" value="Ankyrin_rpt"/>
</dbReference>
<reference evidence="5" key="3">
    <citation type="submission" date="2015-02" db="UniProtKB">
        <authorList>
            <consortium name="EnsemblProtists"/>
        </authorList>
    </citation>
    <scope>IDENTIFICATION</scope>
    <source>
        <strain evidence="5">DAOM BR144</strain>
    </source>
</reference>
<reference evidence="6" key="2">
    <citation type="submission" date="2010-04" db="EMBL/GenBank/DDBJ databases">
        <authorList>
            <person name="Buell R."/>
            <person name="Hamilton J."/>
            <person name="Hostetler J."/>
        </authorList>
    </citation>
    <scope>NUCLEOTIDE SEQUENCE [LARGE SCALE GENOMIC DNA]</scope>
    <source>
        <strain evidence="6">DAOM:BR144</strain>
    </source>
</reference>
<dbReference type="eggNOG" id="KOG4177">
    <property type="taxonomic scope" value="Eukaryota"/>
</dbReference>
<evidence type="ECO:0000313" key="6">
    <source>
        <dbReference type="Proteomes" id="UP000019132"/>
    </source>
</evidence>
<feature type="repeat" description="ANK" evidence="3">
    <location>
        <begin position="154"/>
        <end position="186"/>
    </location>
</feature>
<evidence type="ECO:0000313" key="5">
    <source>
        <dbReference type="EnsemblProtists" id="PYU1_T013794"/>
    </source>
</evidence>
<dbReference type="EMBL" id="GL376614">
    <property type="status" value="NOT_ANNOTATED_CDS"/>
    <property type="molecule type" value="Genomic_DNA"/>
</dbReference>
<evidence type="ECO:0000256" key="3">
    <source>
        <dbReference type="PROSITE-ProRule" id="PRU00023"/>
    </source>
</evidence>
<feature type="repeat" description="ANK" evidence="3">
    <location>
        <begin position="220"/>
        <end position="252"/>
    </location>
</feature>
<dbReference type="GO" id="GO:0045944">
    <property type="term" value="P:positive regulation of transcription by RNA polymerase II"/>
    <property type="evidence" value="ECO:0007669"/>
    <property type="project" value="TreeGrafter"/>
</dbReference>
<dbReference type="GO" id="GO:0000976">
    <property type="term" value="F:transcription cis-regulatory region binding"/>
    <property type="evidence" value="ECO:0007669"/>
    <property type="project" value="TreeGrafter"/>
</dbReference>
<dbReference type="GO" id="GO:0005634">
    <property type="term" value="C:nucleus"/>
    <property type="evidence" value="ECO:0007669"/>
    <property type="project" value="TreeGrafter"/>
</dbReference>
<sequence>MDAEAGDATSLAPGFPCCSVNGGNSPHVDPADKSSVKAERGKVHEPLDERRRRLNASAPDTLHRAVVSGCVDDVQFLITSGACSVHDQDEWERTPLFHAATVDMVHVLVRHGALVTATNNLGETALCITASAGLTDVAQTLVLLGCSVNAVGFTGRSPLAITACAGHADLVKTLLDLGASTVIKDSRGYTPLYYAASSGDIEVTKVLIQGGASVDAKNGRGRTALFAAANAGYCNVVNLLVNFGAIIDVQDCEGKTPLSLQRWQVTLLW</sequence>
<evidence type="ECO:0000256" key="2">
    <source>
        <dbReference type="ARBA" id="ARBA00023043"/>
    </source>
</evidence>
<dbReference type="HOGENOM" id="CLU_1036169_0_0_1"/>
<keyword evidence="1" id="KW-0677">Repeat</keyword>
<dbReference type="Pfam" id="PF00023">
    <property type="entry name" value="Ank"/>
    <property type="match status" value="1"/>
</dbReference>
<feature type="compositionally biased region" description="Basic and acidic residues" evidence="4">
    <location>
        <begin position="29"/>
        <end position="44"/>
    </location>
</feature>
<dbReference type="EnsemblProtists" id="PYU1_T013794">
    <property type="protein sequence ID" value="PYU1_T013794"/>
    <property type="gene ID" value="PYU1_G013765"/>
</dbReference>
<reference evidence="6" key="1">
    <citation type="journal article" date="2010" name="Genome Biol.">
        <title>Genome sequence of the necrotrophic plant pathogen Pythium ultimum reveals original pathogenicity mechanisms and effector repertoire.</title>
        <authorList>
            <person name="Levesque C.A."/>
            <person name="Brouwer H."/>
            <person name="Cano L."/>
            <person name="Hamilton J.P."/>
            <person name="Holt C."/>
            <person name="Huitema E."/>
            <person name="Raffaele S."/>
            <person name="Robideau G.P."/>
            <person name="Thines M."/>
            <person name="Win J."/>
            <person name="Zerillo M.M."/>
            <person name="Beakes G.W."/>
            <person name="Boore J.L."/>
            <person name="Busam D."/>
            <person name="Dumas B."/>
            <person name="Ferriera S."/>
            <person name="Fuerstenberg S.I."/>
            <person name="Gachon C.M."/>
            <person name="Gaulin E."/>
            <person name="Govers F."/>
            <person name="Grenville-Briggs L."/>
            <person name="Horner N."/>
            <person name="Hostetler J."/>
            <person name="Jiang R.H."/>
            <person name="Johnson J."/>
            <person name="Krajaejun T."/>
            <person name="Lin H."/>
            <person name="Meijer H.J."/>
            <person name="Moore B."/>
            <person name="Morris P."/>
            <person name="Phuntmart V."/>
            <person name="Puiu D."/>
            <person name="Shetty J."/>
            <person name="Stajich J.E."/>
            <person name="Tripathy S."/>
            <person name="Wawra S."/>
            <person name="van West P."/>
            <person name="Whitty B.R."/>
            <person name="Coutinho P.M."/>
            <person name="Henrissat B."/>
            <person name="Martin F."/>
            <person name="Thomas P.D."/>
            <person name="Tyler B.M."/>
            <person name="De Vries R.P."/>
            <person name="Kamoun S."/>
            <person name="Yandell M."/>
            <person name="Tisserat N."/>
            <person name="Buell C.R."/>
        </authorList>
    </citation>
    <scope>NUCLEOTIDE SEQUENCE</scope>
    <source>
        <strain evidence="6">DAOM:BR144</strain>
    </source>
</reference>
<evidence type="ECO:0000256" key="1">
    <source>
        <dbReference type="ARBA" id="ARBA00022737"/>
    </source>
</evidence>
<proteinExistence type="predicted"/>
<name>K3X995_GLOUD</name>
<dbReference type="SUPFAM" id="SSF48403">
    <property type="entry name" value="Ankyrin repeat"/>
    <property type="match status" value="1"/>
</dbReference>
<dbReference type="VEuPathDB" id="FungiDB:PYU1_G013765"/>
<organism evidence="5 6">
    <name type="scientific">Globisporangium ultimum (strain ATCC 200006 / CBS 805.95 / DAOM BR144)</name>
    <name type="common">Pythium ultimum</name>
    <dbReference type="NCBI Taxonomy" id="431595"/>
    <lineage>
        <taxon>Eukaryota</taxon>
        <taxon>Sar</taxon>
        <taxon>Stramenopiles</taxon>
        <taxon>Oomycota</taxon>
        <taxon>Peronosporomycetes</taxon>
        <taxon>Pythiales</taxon>
        <taxon>Pythiaceae</taxon>
        <taxon>Globisporangium</taxon>
    </lineage>
</organism>